<reference evidence="2" key="1">
    <citation type="submission" date="2015-01" db="EMBL/GenBank/DDBJ databases">
        <authorList>
            <person name="Aksoy S."/>
            <person name="Warren W."/>
            <person name="Wilson R.K."/>
        </authorList>
    </citation>
    <scope>NUCLEOTIDE SEQUENCE [LARGE SCALE GENOMIC DNA]</scope>
    <source>
        <strain evidence="2">IAEA</strain>
    </source>
</reference>
<keyword evidence="2" id="KW-1185">Reference proteome</keyword>
<dbReference type="AlphaFoldDB" id="A0A1B0BFJ7"/>
<protein>
    <submittedName>
        <fullName evidence="1">Uncharacterized protein</fullName>
    </submittedName>
</protein>
<dbReference type="Proteomes" id="UP000092460">
    <property type="component" value="Unassembled WGS sequence"/>
</dbReference>
<dbReference type="EnsemblMetazoa" id="GPPI028438-RA">
    <property type="protein sequence ID" value="GPPI028438-PA"/>
    <property type="gene ID" value="GPPI028438"/>
</dbReference>
<reference evidence="1" key="2">
    <citation type="submission" date="2020-05" db="UniProtKB">
        <authorList>
            <consortium name="EnsemblMetazoa"/>
        </authorList>
    </citation>
    <scope>IDENTIFICATION</scope>
    <source>
        <strain evidence="1">IAEA</strain>
    </source>
</reference>
<proteinExistence type="predicted"/>
<accession>A0A1B0BFJ7</accession>
<sequence>MKIRLANELITFTGLHNKTLNYSYPKRFNNIRGLSTFLIGNSVMIALQPPASTCSLCKRFLIIGKSIAELHFANLNNDNNLLLFPPLQLQTKTIWKILSRNDKEAMETATMLSSNVIA</sequence>
<evidence type="ECO:0000313" key="2">
    <source>
        <dbReference type="Proteomes" id="UP000092460"/>
    </source>
</evidence>
<organism evidence="1 2">
    <name type="scientific">Glossina palpalis gambiensis</name>
    <dbReference type="NCBI Taxonomy" id="67801"/>
    <lineage>
        <taxon>Eukaryota</taxon>
        <taxon>Metazoa</taxon>
        <taxon>Ecdysozoa</taxon>
        <taxon>Arthropoda</taxon>
        <taxon>Hexapoda</taxon>
        <taxon>Insecta</taxon>
        <taxon>Pterygota</taxon>
        <taxon>Neoptera</taxon>
        <taxon>Endopterygota</taxon>
        <taxon>Diptera</taxon>
        <taxon>Brachycera</taxon>
        <taxon>Muscomorpha</taxon>
        <taxon>Hippoboscoidea</taxon>
        <taxon>Glossinidae</taxon>
        <taxon>Glossina</taxon>
    </lineage>
</organism>
<name>A0A1B0BFJ7_9MUSC</name>
<dbReference type="VEuPathDB" id="VectorBase:GPPI028438"/>
<dbReference type="EMBL" id="JXJN01013491">
    <property type="status" value="NOT_ANNOTATED_CDS"/>
    <property type="molecule type" value="Genomic_DNA"/>
</dbReference>
<evidence type="ECO:0000313" key="1">
    <source>
        <dbReference type="EnsemblMetazoa" id="GPPI028438-PA"/>
    </source>
</evidence>